<feature type="transmembrane region" description="Helical" evidence="4">
    <location>
        <begin position="109"/>
        <end position="134"/>
    </location>
</feature>
<evidence type="ECO:0000259" key="5">
    <source>
        <dbReference type="PROSITE" id="PS50043"/>
    </source>
</evidence>
<evidence type="ECO:0000256" key="3">
    <source>
        <dbReference type="ARBA" id="ARBA00023163"/>
    </source>
</evidence>
<keyword evidence="3" id="KW-0804">Transcription</keyword>
<feature type="transmembrane region" description="Helical" evidence="4">
    <location>
        <begin position="331"/>
        <end position="351"/>
    </location>
</feature>
<dbReference type="PROSITE" id="PS50043">
    <property type="entry name" value="HTH_LUXR_2"/>
    <property type="match status" value="1"/>
</dbReference>
<dbReference type="PANTHER" id="PTHR44688:SF16">
    <property type="entry name" value="DNA-BINDING TRANSCRIPTIONAL ACTIVATOR DEVR_DOSR"/>
    <property type="match status" value="1"/>
</dbReference>
<feature type="transmembrane region" description="Helical" evidence="4">
    <location>
        <begin position="268"/>
        <end position="284"/>
    </location>
</feature>
<dbReference type="Gene3D" id="1.10.10.10">
    <property type="entry name" value="Winged helix-like DNA-binding domain superfamily/Winged helix DNA-binding domain"/>
    <property type="match status" value="1"/>
</dbReference>
<dbReference type="PANTHER" id="PTHR44688">
    <property type="entry name" value="DNA-BINDING TRANSCRIPTIONAL ACTIVATOR DEVR_DOSR"/>
    <property type="match status" value="1"/>
</dbReference>
<dbReference type="Proteomes" id="UP001320544">
    <property type="component" value="Chromosome"/>
</dbReference>
<feature type="transmembrane region" description="Helical" evidence="4">
    <location>
        <begin position="54"/>
        <end position="71"/>
    </location>
</feature>
<dbReference type="InterPro" id="IPR016032">
    <property type="entry name" value="Sig_transdc_resp-reg_C-effctor"/>
</dbReference>
<feature type="transmembrane region" description="Helical" evidence="4">
    <location>
        <begin position="169"/>
        <end position="188"/>
    </location>
</feature>
<dbReference type="CDD" id="cd06170">
    <property type="entry name" value="LuxR_C_like"/>
    <property type="match status" value="1"/>
</dbReference>
<gene>
    <name evidence="6" type="ORF">CE91St30_22720</name>
</gene>
<accession>A0ABN6MGW5</accession>
<dbReference type="PRINTS" id="PR00038">
    <property type="entry name" value="HTHLUXR"/>
</dbReference>
<dbReference type="SUPFAM" id="SSF46894">
    <property type="entry name" value="C-terminal effector domain of the bipartite response regulators"/>
    <property type="match status" value="1"/>
</dbReference>
<feature type="transmembrane region" description="Helical" evidence="4">
    <location>
        <begin position="209"/>
        <end position="230"/>
    </location>
</feature>
<dbReference type="Pfam" id="PF00196">
    <property type="entry name" value="GerE"/>
    <property type="match status" value="1"/>
</dbReference>
<feature type="transmembrane region" description="Helical" evidence="4">
    <location>
        <begin position="290"/>
        <end position="310"/>
    </location>
</feature>
<feature type="transmembrane region" description="Helical" evidence="4">
    <location>
        <begin position="21"/>
        <end position="42"/>
    </location>
</feature>
<feature type="transmembrane region" description="Helical" evidence="4">
    <location>
        <begin position="141"/>
        <end position="163"/>
    </location>
</feature>
<evidence type="ECO:0000256" key="4">
    <source>
        <dbReference type="SAM" id="Phobius"/>
    </source>
</evidence>
<dbReference type="SMART" id="SM00421">
    <property type="entry name" value="HTH_LUXR"/>
    <property type="match status" value="1"/>
</dbReference>
<keyword evidence="4" id="KW-0472">Membrane</keyword>
<reference evidence="6 7" key="1">
    <citation type="submission" date="2022-01" db="EMBL/GenBank/DDBJ databases">
        <title>Novel bile acid biosynthetic pathways are enriched in the microbiome of centenarians.</title>
        <authorList>
            <person name="Sato Y."/>
            <person name="Atarashi K."/>
            <person name="Plichta R.D."/>
            <person name="Arai Y."/>
            <person name="Sasajima S."/>
            <person name="Kearney M.S."/>
            <person name="Suda W."/>
            <person name="Takeshita K."/>
            <person name="Sasaki T."/>
            <person name="Okamoto S."/>
            <person name="Skelly N.A."/>
            <person name="Okamura Y."/>
            <person name="Vlamakis H."/>
            <person name="Li Y."/>
            <person name="Tanoue T."/>
            <person name="Takei H."/>
            <person name="Nittono H."/>
            <person name="Narushima S."/>
            <person name="Irie J."/>
            <person name="Itoh H."/>
            <person name="Moriya K."/>
            <person name="Sugiura Y."/>
            <person name="Suematsu M."/>
            <person name="Moritoki N."/>
            <person name="Shibata S."/>
            <person name="Littman R.D."/>
            <person name="Fischbach A.M."/>
            <person name="Uwamino Y."/>
            <person name="Inoue T."/>
            <person name="Honda A."/>
            <person name="Hattori M."/>
            <person name="Murai T."/>
            <person name="Xavier J.R."/>
            <person name="Hirose N."/>
            <person name="Honda K."/>
        </authorList>
    </citation>
    <scope>NUCLEOTIDE SEQUENCE [LARGE SCALE GENOMIC DNA]</scope>
    <source>
        <strain evidence="6 7">CE91-St30</strain>
    </source>
</reference>
<feature type="transmembrane region" description="Helical" evidence="4">
    <location>
        <begin position="83"/>
        <end position="103"/>
    </location>
</feature>
<protein>
    <recommendedName>
        <fullName evidence="5">HTH luxR-type domain-containing protein</fullName>
    </recommendedName>
</protein>
<evidence type="ECO:0000256" key="1">
    <source>
        <dbReference type="ARBA" id="ARBA00023015"/>
    </source>
</evidence>
<evidence type="ECO:0000313" key="6">
    <source>
        <dbReference type="EMBL" id="BDE96939.1"/>
    </source>
</evidence>
<dbReference type="RefSeq" id="WP_244386058.1">
    <property type="nucleotide sequence ID" value="NZ_AP025564.1"/>
</dbReference>
<keyword evidence="1" id="KW-0805">Transcription regulation</keyword>
<feature type="domain" description="HTH luxR-type" evidence="5">
    <location>
        <begin position="407"/>
        <end position="472"/>
    </location>
</feature>
<organism evidence="6 7">
    <name type="scientific">Raoultibacter timonensis</name>
    <dbReference type="NCBI Taxonomy" id="1907662"/>
    <lineage>
        <taxon>Bacteria</taxon>
        <taxon>Bacillati</taxon>
        <taxon>Actinomycetota</taxon>
        <taxon>Coriobacteriia</taxon>
        <taxon>Eggerthellales</taxon>
        <taxon>Eggerthellaceae</taxon>
        <taxon>Raoultibacter</taxon>
    </lineage>
</organism>
<sequence length="477" mass="50813">MAAIETKGTSGLGALKLGMDALAGFVGFGCAIASVLGLYAVVPGLVTAAGTDWLWIRLVYAISMAVGFLVVSLGAHAIARHKCIVLIAGSVVGVSAMALVLFVPAGPRFLQLSCHSAIAVGMSFLVVQWFGFVCSQPYRMVLMLVAAGVAAGIGGCLIEGYLVDGAARVLLVVVWVVSLGCMVALMRFRSGDALPPAISNKESDKRSKILWTSTIMLSFSSFEFGLVVSVASETGAATWCLVAALGAAVLLAVDWVGKRVITERSMSPITPPLTMLSFVTMFLFNDLVQVAALCFLSALFSIYTVFGWAAMAEHVRISRLSPLHTFAKARILDYLAMAGGLAFGFVAFSMAANGGLLAVQVSAVVAIAYSFLAAFCHKARFPEAGVEDVGHVSLPETKGLWKKRCRAVSEQHGLSERQYEVLVLVAQGRNAKYIEQTLMISLSTAQTHIRNIYRKTGVHSRQELLNLIEATKLYGED</sequence>
<feature type="transmembrane region" description="Helical" evidence="4">
    <location>
        <begin position="357"/>
        <end position="376"/>
    </location>
</feature>
<keyword evidence="7" id="KW-1185">Reference proteome</keyword>
<keyword evidence="2" id="KW-0238">DNA-binding</keyword>
<keyword evidence="4" id="KW-1133">Transmembrane helix</keyword>
<keyword evidence="4" id="KW-0812">Transmembrane</keyword>
<dbReference type="EMBL" id="AP025564">
    <property type="protein sequence ID" value="BDE96939.1"/>
    <property type="molecule type" value="Genomic_DNA"/>
</dbReference>
<name>A0ABN6MGW5_9ACTN</name>
<proteinExistence type="predicted"/>
<evidence type="ECO:0000256" key="2">
    <source>
        <dbReference type="ARBA" id="ARBA00023125"/>
    </source>
</evidence>
<dbReference type="InterPro" id="IPR036388">
    <property type="entry name" value="WH-like_DNA-bd_sf"/>
</dbReference>
<evidence type="ECO:0000313" key="7">
    <source>
        <dbReference type="Proteomes" id="UP001320544"/>
    </source>
</evidence>
<feature type="transmembrane region" description="Helical" evidence="4">
    <location>
        <begin position="236"/>
        <end position="256"/>
    </location>
</feature>
<dbReference type="InterPro" id="IPR000792">
    <property type="entry name" value="Tscrpt_reg_LuxR_C"/>
</dbReference>